<dbReference type="HOGENOM" id="CLU_002208_0_0_1"/>
<evidence type="ECO:0000256" key="1">
    <source>
        <dbReference type="ARBA" id="ARBA00011353"/>
    </source>
</evidence>
<gene>
    <name evidence="4" type="ORF">TRIVIDRAFT_204103</name>
</gene>
<feature type="domain" description="Chromo" evidence="3">
    <location>
        <begin position="27"/>
        <end position="64"/>
    </location>
</feature>
<dbReference type="PROSITE" id="PS50013">
    <property type="entry name" value="CHROMO_2"/>
    <property type="match status" value="1"/>
</dbReference>
<reference evidence="4 5" key="1">
    <citation type="journal article" date="2011" name="Genome Biol.">
        <title>Comparative genome sequence analysis underscores mycoparasitism as the ancestral life style of Trichoderma.</title>
        <authorList>
            <person name="Kubicek C.P."/>
            <person name="Herrera-Estrella A."/>
            <person name="Seidl-Seiboth V."/>
            <person name="Martinez D.A."/>
            <person name="Druzhinina I.S."/>
            <person name="Thon M."/>
            <person name="Zeilinger S."/>
            <person name="Casas-Flores S."/>
            <person name="Horwitz B.A."/>
            <person name="Mukherjee P.K."/>
            <person name="Mukherjee M."/>
            <person name="Kredics L."/>
            <person name="Alcaraz L.D."/>
            <person name="Aerts A."/>
            <person name="Antal Z."/>
            <person name="Atanasova L."/>
            <person name="Cervantes-Badillo M.G."/>
            <person name="Challacombe J."/>
            <person name="Chertkov O."/>
            <person name="McCluskey K."/>
            <person name="Coulpier F."/>
            <person name="Deshpande N."/>
            <person name="von Doehren H."/>
            <person name="Ebbole D.J."/>
            <person name="Esquivel-Naranjo E.U."/>
            <person name="Fekete E."/>
            <person name="Flipphi M."/>
            <person name="Glaser F."/>
            <person name="Gomez-Rodriguez E.Y."/>
            <person name="Gruber S."/>
            <person name="Han C."/>
            <person name="Henrissat B."/>
            <person name="Hermosa R."/>
            <person name="Hernandez-Onate M."/>
            <person name="Karaffa L."/>
            <person name="Kosti I."/>
            <person name="Le Crom S."/>
            <person name="Lindquist E."/>
            <person name="Lucas S."/>
            <person name="Luebeck M."/>
            <person name="Luebeck P.S."/>
            <person name="Margeot A."/>
            <person name="Metz B."/>
            <person name="Misra M."/>
            <person name="Nevalainen H."/>
            <person name="Omann M."/>
            <person name="Packer N."/>
            <person name="Perrone G."/>
            <person name="Uresti-Rivera E.E."/>
            <person name="Salamov A."/>
            <person name="Schmoll M."/>
            <person name="Seiboth B."/>
            <person name="Shapiro H."/>
            <person name="Sukno S."/>
            <person name="Tamayo-Ramos J.A."/>
            <person name="Tisch D."/>
            <person name="Wiest A."/>
            <person name="Wilkinson H.H."/>
            <person name="Zhang M."/>
            <person name="Coutinho P.M."/>
            <person name="Kenerley C.M."/>
            <person name="Monte E."/>
            <person name="Baker S.E."/>
            <person name="Grigoriev I.V."/>
        </authorList>
    </citation>
    <scope>NUCLEOTIDE SEQUENCE [LARGE SCALE GENOMIC DNA]</scope>
    <source>
        <strain evidence="5">Gv29-8 / FGSC 10586</strain>
    </source>
</reference>
<comment type="subunit">
    <text evidence="1">Component of the NuA4 histone acetyltransferase complex.</text>
</comment>
<dbReference type="Pfam" id="PF00385">
    <property type="entry name" value="Chromo"/>
    <property type="match status" value="1"/>
</dbReference>
<protein>
    <recommendedName>
        <fullName evidence="3">Chromo domain-containing protein</fullName>
    </recommendedName>
</protein>
<feature type="region of interest" description="Disordered" evidence="2">
    <location>
        <begin position="1"/>
        <end position="22"/>
    </location>
</feature>
<dbReference type="EMBL" id="ABDF02000085">
    <property type="protein sequence ID" value="EHK18678.1"/>
    <property type="molecule type" value="Genomic_DNA"/>
</dbReference>
<feature type="compositionally biased region" description="Polar residues" evidence="2">
    <location>
        <begin position="338"/>
        <end position="353"/>
    </location>
</feature>
<dbReference type="GO" id="GO:0006338">
    <property type="term" value="P:chromatin remodeling"/>
    <property type="evidence" value="ECO:0007669"/>
    <property type="project" value="UniProtKB-ARBA"/>
</dbReference>
<evidence type="ECO:0000259" key="3">
    <source>
        <dbReference type="PROSITE" id="PS50013"/>
    </source>
</evidence>
<dbReference type="InParanoid" id="G9N2Z3"/>
<evidence type="ECO:0000313" key="5">
    <source>
        <dbReference type="Proteomes" id="UP000007115"/>
    </source>
</evidence>
<name>G9N2Z3_HYPVG</name>
<dbReference type="RefSeq" id="XP_013952878.1">
    <property type="nucleotide sequence ID" value="XM_014097403.1"/>
</dbReference>
<evidence type="ECO:0000256" key="2">
    <source>
        <dbReference type="SAM" id="MobiDB-lite"/>
    </source>
</evidence>
<dbReference type="InterPro" id="IPR000953">
    <property type="entry name" value="Chromo/chromo_shadow_dom"/>
</dbReference>
<dbReference type="eggNOG" id="ENOG502STGS">
    <property type="taxonomic scope" value="Eukaryota"/>
</dbReference>
<organism evidence="4 5">
    <name type="scientific">Hypocrea virens (strain Gv29-8 / FGSC 10586)</name>
    <name type="common">Gliocladium virens</name>
    <name type="synonym">Trichoderma virens</name>
    <dbReference type="NCBI Taxonomy" id="413071"/>
    <lineage>
        <taxon>Eukaryota</taxon>
        <taxon>Fungi</taxon>
        <taxon>Dikarya</taxon>
        <taxon>Ascomycota</taxon>
        <taxon>Pezizomycotina</taxon>
        <taxon>Sordariomycetes</taxon>
        <taxon>Hypocreomycetidae</taxon>
        <taxon>Hypocreales</taxon>
        <taxon>Hypocreaceae</taxon>
        <taxon>Trichoderma</taxon>
    </lineage>
</organism>
<dbReference type="GeneID" id="25790279"/>
<feature type="compositionally biased region" description="Basic and acidic residues" evidence="2">
    <location>
        <begin position="1143"/>
        <end position="1160"/>
    </location>
</feature>
<evidence type="ECO:0000313" key="4">
    <source>
        <dbReference type="EMBL" id="EHK18678.1"/>
    </source>
</evidence>
<feature type="region of interest" description="Disordered" evidence="2">
    <location>
        <begin position="1128"/>
        <end position="1172"/>
    </location>
</feature>
<dbReference type="SUPFAM" id="SSF54160">
    <property type="entry name" value="Chromo domain-like"/>
    <property type="match status" value="1"/>
</dbReference>
<dbReference type="OMA" id="IIWDPLA"/>
<feature type="compositionally biased region" description="Acidic residues" evidence="2">
    <location>
        <begin position="401"/>
        <end position="412"/>
    </location>
</feature>
<keyword evidence="5" id="KW-1185">Reference proteome</keyword>
<feature type="compositionally biased region" description="Acidic residues" evidence="2">
    <location>
        <begin position="8"/>
        <end position="22"/>
    </location>
</feature>
<proteinExistence type="predicted"/>
<dbReference type="OrthoDB" id="436852at2759"/>
<dbReference type="AlphaFoldDB" id="G9N2Z3"/>
<feature type="region of interest" description="Disordered" evidence="2">
    <location>
        <begin position="891"/>
        <end position="913"/>
    </location>
</feature>
<accession>G9N2Z3</accession>
<dbReference type="SMART" id="SM00298">
    <property type="entry name" value="CHROMO"/>
    <property type="match status" value="1"/>
</dbReference>
<sequence>MESGPAEQDFDDEISLASTDDGDGDELFVAQILAERHVNGEPHCLIRWQDLPIAEATWEPRENLPDELMETWEQTKADQENGLAPKFRVQEWKDAATKSYELKLARHHRRNAVRARRGHPQTTLSTLYEFMQQISMYPNEEEEEEEEEEADRVGPSHAEMWLEQNLLDNPASGHANPSMIISEASAILVEDSPSPQEIIREGLFGTPDETSPVNPPEKVAVDHPAKLKSALKSAETTTRASVSFILPPSDTSHEVLKRPSLSHRAIAARSRPTGHTTNVFAGGRTRKGRGTLSEVAANPEVNPKFLNSRLKRKIELQRRDREGIKEPARRPSGLISLDYNNPQDTPSEQQSADNSKDDQVHGKRRSPTKGVAHWEDEPMEIDPGDSLFVSDQTPSPAPHDSDDEMTQPDTEEQPASQTVCKTVQLGPDRQSVVTLSFYGIPQETGLAWTEQFRSNERLVFTHTCNSQDFLCQTGANGSLSIVRLCEGTVLSYTENESLKSVASNLKLGSLGLLCPGENFCVYMFFPDKLEGQLIQDCDTITLEYHIFKQVGSLAPLMLGPAPQLIVSDKSDKTSPFWSRPLDQIFGHKYEQLLPIHASNAEKHNFFLAFPTRAEQEALLLTLWLRDNQSDCDIRASYAGGPWSSFLKLAHGVVIIHEDVLWTIRKIPKLHELLHGRRTHFTFWMFSRSTLPLHSLGSGGSPAPPLGDIRLYRVFDPGAAFLVTPSFLVSEPEHAYSFLKWFWNNYVKTFDVSRPRKLVLCAKVDEWMNNLYLEQITTRRKHPASASEEELNAKGISDKAIECRWKTFKLFQQLLADAPDEGAGSIVLAPEAIDGNDEQSLVNWFGEWSTLNIDQYRRYTVIGCGWQSEERLSRTLRAPKYEENVINDPDEALAGAPSQLEPSSPPPSAPRAFREDESLSIKERLFEMSEEAKRDFTPVKTYLYPVAYSTSDVAFRLGDITSKYYTYEQWFNFFWKVFDPTRRLPQNSYAGLFYTFDEQQASSRAFRNVQRSPWVALFRPVNPHIRPWRSLELFIWDVSYSESIRRGRAFCYSDLLEGQQRLIGYLQEKTRDKLPLEKVWVGAFGAKPGSAPALDITIQWLGGLSMKVKDWIPAPAKDIAGRGWNLVTAERSSGDQEGNGIPARGEDDMRGHSPPEEDASPRKRIFHPPQGHGQYKYTKCRNRLYQWARQFDPKMERKSFEYVFRPTIDWYSEQCEEGRGFEHIKVLPWKDIFQVYKIEEFLQKRG</sequence>
<comment type="caution">
    <text evidence="4">The sequence shown here is derived from an EMBL/GenBank/DDBJ whole genome shotgun (WGS) entry which is preliminary data.</text>
</comment>
<dbReference type="Proteomes" id="UP000007115">
    <property type="component" value="Unassembled WGS sequence"/>
</dbReference>
<dbReference type="InterPro" id="IPR023780">
    <property type="entry name" value="Chromo_domain"/>
</dbReference>
<feature type="region of interest" description="Disordered" evidence="2">
    <location>
        <begin position="317"/>
        <end position="417"/>
    </location>
</feature>
<dbReference type="STRING" id="413071.G9N2Z3"/>
<dbReference type="VEuPathDB" id="FungiDB:TRIVIDRAFT_204103"/>
<dbReference type="Gene3D" id="2.40.50.40">
    <property type="match status" value="1"/>
</dbReference>
<feature type="compositionally biased region" description="Basic and acidic residues" evidence="2">
    <location>
        <begin position="317"/>
        <end position="329"/>
    </location>
</feature>
<dbReference type="InterPro" id="IPR016197">
    <property type="entry name" value="Chromo-like_dom_sf"/>
</dbReference>